<evidence type="ECO:0000313" key="4">
    <source>
        <dbReference type="EMBL" id="KWZ80662.1"/>
    </source>
</evidence>
<reference evidence="5" key="2">
    <citation type="submission" date="2015-01" db="EMBL/GenBank/DDBJ databases">
        <title>Comparative genome analysis of Bacillus coagulans HM-08, Clostridium butyricum HM-68, Bacillus subtilis HM-66 and Bacillus paralicheniformis BL-09.</title>
        <authorList>
            <person name="Zhang H."/>
        </authorList>
    </citation>
    <scope>NUCLEOTIDE SEQUENCE [LARGE SCALE GENOMIC DNA]</scope>
    <source>
        <strain evidence="5">HM-08</strain>
    </source>
</reference>
<dbReference type="Gene3D" id="3.40.50.620">
    <property type="entry name" value="HUPs"/>
    <property type="match status" value="1"/>
</dbReference>
<comment type="similarity">
    <text evidence="1">Belongs to the universal stress protein A family.</text>
</comment>
<dbReference type="EMBL" id="LRPN01000089">
    <property type="protein sequence ID" value="KWZ80662.1"/>
    <property type="molecule type" value="Genomic_DNA"/>
</dbReference>
<proteinExistence type="inferred from homology"/>
<dbReference type="PANTHER" id="PTHR46268:SF6">
    <property type="entry name" value="UNIVERSAL STRESS PROTEIN UP12"/>
    <property type="match status" value="1"/>
</dbReference>
<gene>
    <name evidence="4" type="ORF">HMPREF3213_02258</name>
    <name evidence="3" type="ORF">SB48_HM08orf05316</name>
</gene>
<evidence type="ECO:0000256" key="1">
    <source>
        <dbReference type="ARBA" id="ARBA00008791"/>
    </source>
</evidence>
<dbReference type="Proteomes" id="UP000032024">
    <property type="component" value="Chromosome"/>
</dbReference>
<protein>
    <submittedName>
        <fullName evidence="4">Universal stress family protein</fullName>
    </submittedName>
    <submittedName>
        <fullName evidence="3">UspA domain-containing protein</fullName>
    </submittedName>
</protein>
<evidence type="ECO:0000313" key="3">
    <source>
        <dbReference type="EMBL" id="AJO24113.1"/>
    </source>
</evidence>
<dbReference type="CDD" id="cd00293">
    <property type="entry name" value="USP-like"/>
    <property type="match status" value="1"/>
</dbReference>
<dbReference type="EMBL" id="CP010525">
    <property type="protein sequence ID" value="AJO24113.1"/>
    <property type="molecule type" value="Genomic_DNA"/>
</dbReference>
<dbReference type="PRINTS" id="PR01438">
    <property type="entry name" value="UNVRSLSTRESS"/>
</dbReference>
<evidence type="ECO:0000313" key="6">
    <source>
        <dbReference type="Proteomes" id="UP000070376"/>
    </source>
</evidence>
<reference evidence="6" key="3">
    <citation type="submission" date="2016-01" db="EMBL/GenBank/DDBJ databases">
        <authorList>
            <person name="Mitreva M."/>
            <person name="Pepin K.H."/>
            <person name="Mihindukulasuriya K.A."/>
            <person name="Fulton R."/>
            <person name="Fronick C."/>
            <person name="O'Laughlin M."/>
            <person name="Miner T."/>
            <person name="Herter B."/>
            <person name="Rosa B.A."/>
            <person name="Cordes M."/>
            <person name="Tomlinson C."/>
            <person name="Wollam A."/>
            <person name="Palsikar V.B."/>
            <person name="Mardis E.R."/>
            <person name="Wilson R.K."/>
        </authorList>
    </citation>
    <scope>NUCLEOTIDE SEQUENCE [LARGE SCALE GENOMIC DNA]</scope>
    <source>
        <strain evidence="6">GED7749B</strain>
    </source>
</reference>
<dbReference type="Proteomes" id="UP000070376">
    <property type="component" value="Unassembled WGS sequence"/>
</dbReference>
<keyword evidence="5" id="KW-1185">Reference proteome</keyword>
<dbReference type="InterPro" id="IPR006016">
    <property type="entry name" value="UspA"/>
</dbReference>
<dbReference type="InterPro" id="IPR014729">
    <property type="entry name" value="Rossmann-like_a/b/a_fold"/>
</dbReference>
<evidence type="ECO:0000259" key="2">
    <source>
        <dbReference type="Pfam" id="PF00582"/>
    </source>
</evidence>
<dbReference type="InterPro" id="IPR006015">
    <property type="entry name" value="Universal_stress_UspA"/>
</dbReference>
<dbReference type="SUPFAM" id="SSF52402">
    <property type="entry name" value="Adenine nucleotide alpha hydrolases-like"/>
    <property type="match status" value="1"/>
</dbReference>
<dbReference type="PANTHER" id="PTHR46268">
    <property type="entry name" value="STRESS RESPONSE PROTEIN NHAX"/>
    <property type="match status" value="1"/>
</dbReference>
<name>A0A0C5C708_HEYCO</name>
<feature type="domain" description="UspA" evidence="2">
    <location>
        <begin position="1"/>
        <end position="141"/>
    </location>
</feature>
<sequence length="141" mass="15493">MFNRILVAIDGSKMSEKALKSALNFAKERFTKIGVIHVEKNPVIPEGMPNASIDTLYSEQQRDGDDLLDQAAALAEEEEIEIEKFYETGDPAAQIVRKAEEGNYQLIIMGSRGLGNLKGLMLGSVSQKVTQLAKCPVLIIK</sequence>
<dbReference type="STRING" id="1398.AB434_1997"/>
<reference evidence="4" key="4">
    <citation type="submission" date="2016-01" db="EMBL/GenBank/DDBJ databases">
        <authorList>
            <person name="Oliw E.H."/>
        </authorList>
    </citation>
    <scope>NUCLEOTIDE SEQUENCE [LARGE SCALE GENOMIC DNA]</scope>
    <source>
        <strain evidence="4">GED7749B</strain>
    </source>
</reference>
<organism evidence="4 6">
    <name type="scientific">Heyndrickxia coagulans</name>
    <name type="common">Weizmannia coagulans</name>
    <dbReference type="NCBI Taxonomy" id="1398"/>
    <lineage>
        <taxon>Bacteria</taxon>
        <taxon>Bacillati</taxon>
        <taxon>Bacillota</taxon>
        <taxon>Bacilli</taxon>
        <taxon>Bacillales</taxon>
        <taxon>Bacillaceae</taxon>
        <taxon>Heyndrickxia</taxon>
    </lineage>
</organism>
<evidence type="ECO:0000313" key="5">
    <source>
        <dbReference type="Proteomes" id="UP000032024"/>
    </source>
</evidence>
<dbReference type="Pfam" id="PF00582">
    <property type="entry name" value="Usp"/>
    <property type="match status" value="1"/>
</dbReference>
<dbReference type="RefSeq" id="WP_014095974.1">
    <property type="nucleotide sequence ID" value="NZ_CP010525.1"/>
</dbReference>
<reference evidence="3" key="1">
    <citation type="submission" date="2015-01" db="EMBL/GenBank/DDBJ databases">
        <title>Comparative genome analysis of Bacillus coagulans HM-08, Clostridium butyricum HM-68, Bacillus subtilis HM-66 and Bacillus licheniformis BL-09.</title>
        <authorList>
            <person name="Zhang H."/>
        </authorList>
    </citation>
    <scope>NUCLEOTIDE SEQUENCE [LARGE SCALE GENOMIC DNA]</scope>
    <source>
        <strain evidence="3">HM-08</strain>
    </source>
</reference>
<dbReference type="PATRIC" id="fig|1398.18.peg.3279"/>
<dbReference type="AlphaFoldDB" id="A0A0C5C708"/>
<accession>A0A0C5C708</accession>